<keyword evidence="1" id="KW-1133">Transmembrane helix</keyword>
<organism evidence="2 3">
    <name type="scientific">Bacillus solimangrovi</name>
    <dbReference type="NCBI Taxonomy" id="1305675"/>
    <lineage>
        <taxon>Bacteria</taxon>
        <taxon>Bacillati</taxon>
        <taxon>Bacillota</taxon>
        <taxon>Bacilli</taxon>
        <taxon>Bacillales</taxon>
        <taxon>Bacillaceae</taxon>
        <taxon>Bacillus</taxon>
    </lineage>
</organism>
<sequence>MEHHGNFIAATILFLIALFFIIEIIRIHNKSGVMRESKIIVLLGAGFSIIQPLITFHERLIVGYLILFGITLLALCFQFIFNWKITVYETSKEEMLKKIRIALKRSNLSFEENDHSKEEAYYFLIPSENTELKVSWGIFSEQPTKFSSTFKKAWKVPWKTEFEQELQNLYRETREGMFFWKQSLLNVVMTSGLIAFCFYLLSV</sequence>
<keyword evidence="3" id="KW-1185">Reference proteome</keyword>
<feature type="transmembrane region" description="Helical" evidence="1">
    <location>
        <begin position="184"/>
        <end position="201"/>
    </location>
</feature>
<keyword evidence="1" id="KW-0812">Transmembrane</keyword>
<evidence type="ECO:0000313" key="3">
    <source>
        <dbReference type="Proteomes" id="UP000095209"/>
    </source>
</evidence>
<name>A0A1E5LBX0_9BACI</name>
<dbReference type="STRING" id="1305675.BFG57_04185"/>
<dbReference type="EMBL" id="MJEH01000055">
    <property type="protein sequence ID" value="OEH91580.1"/>
    <property type="molecule type" value="Genomic_DNA"/>
</dbReference>
<feature type="transmembrane region" description="Helical" evidence="1">
    <location>
        <begin position="6"/>
        <end position="25"/>
    </location>
</feature>
<dbReference type="RefSeq" id="WP_069718317.1">
    <property type="nucleotide sequence ID" value="NZ_MJEH01000055.1"/>
</dbReference>
<dbReference type="AlphaFoldDB" id="A0A1E5LBX0"/>
<protein>
    <submittedName>
        <fullName evidence="2">Uncharacterized protein</fullName>
    </submittedName>
</protein>
<evidence type="ECO:0000313" key="2">
    <source>
        <dbReference type="EMBL" id="OEH91580.1"/>
    </source>
</evidence>
<comment type="caution">
    <text evidence="2">The sequence shown here is derived from an EMBL/GenBank/DDBJ whole genome shotgun (WGS) entry which is preliminary data.</text>
</comment>
<proteinExistence type="predicted"/>
<feature type="transmembrane region" description="Helical" evidence="1">
    <location>
        <begin position="37"/>
        <end position="54"/>
    </location>
</feature>
<dbReference type="OrthoDB" id="2964023at2"/>
<accession>A0A1E5LBX0</accession>
<evidence type="ECO:0000256" key="1">
    <source>
        <dbReference type="SAM" id="Phobius"/>
    </source>
</evidence>
<feature type="transmembrane region" description="Helical" evidence="1">
    <location>
        <begin position="60"/>
        <end position="81"/>
    </location>
</feature>
<gene>
    <name evidence="2" type="ORF">BFG57_04185</name>
</gene>
<reference evidence="2 3" key="1">
    <citation type="submission" date="2016-08" db="EMBL/GenBank/DDBJ databases">
        <title>Genome of Bacillus solimangrovi GH2-4.</title>
        <authorList>
            <person name="Lim S."/>
            <person name="Kim B.-C."/>
        </authorList>
    </citation>
    <scope>NUCLEOTIDE SEQUENCE [LARGE SCALE GENOMIC DNA]</scope>
    <source>
        <strain evidence="2 3">GH2-4</strain>
    </source>
</reference>
<keyword evidence="1" id="KW-0472">Membrane</keyword>
<dbReference type="Proteomes" id="UP000095209">
    <property type="component" value="Unassembled WGS sequence"/>
</dbReference>